<evidence type="ECO:0000256" key="1">
    <source>
        <dbReference type="SAM" id="MobiDB-lite"/>
    </source>
</evidence>
<proteinExistence type="predicted"/>
<protein>
    <submittedName>
        <fullName evidence="2">Uncharacterized protein</fullName>
    </submittedName>
</protein>
<dbReference type="Proteomes" id="UP000280819">
    <property type="component" value="Unassembled WGS sequence"/>
</dbReference>
<dbReference type="RefSeq" id="WP_124841687.1">
    <property type="nucleotide sequence ID" value="NZ_RQZG01000001.1"/>
</dbReference>
<feature type="region of interest" description="Disordered" evidence="1">
    <location>
        <begin position="1"/>
        <end position="21"/>
    </location>
</feature>
<reference evidence="2 3" key="1">
    <citation type="submission" date="2018-11" db="EMBL/GenBank/DDBJ databases">
        <title>Genomes From Bacteria Associated with the Canine Oral Cavity: a Test Case for Automated Genome-Based Taxonomic Assignment.</title>
        <authorList>
            <person name="Coil D.A."/>
            <person name="Jospin G."/>
            <person name="Darling A.E."/>
            <person name="Wallis C."/>
            <person name="Davis I.J."/>
            <person name="Harris S."/>
            <person name="Eisen J.A."/>
            <person name="Holcombe L.J."/>
            <person name="O'Flynn C."/>
        </authorList>
    </citation>
    <scope>NUCLEOTIDE SEQUENCE [LARGE SCALE GENOMIC DNA]</scope>
    <source>
        <strain evidence="2 3">OH887_COT-365</strain>
    </source>
</reference>
<accession>A0A3P1TEP7</accession>
<gene>
    <name evidence="2" type="ORF">EII34_00480</name>
</gene>
<name>A0A3P1TEP7_9ACTN</name>
<organism evidence="2 3">
    <name type="scientific">Arachnia propionica</name>
    <dbReference type="NCBI Taxonomy" id="1750"/>
    <lineage>
        <taxon>Bacteria</taxon>
        <taxon>Bacillati</taxon>
        <taxon>Actinomycetota</taxon>
        <taxon>Actinomycetes</taxon>
        <taxon>Propionibacteriales</taxon>
        <taxon>Propionibacteriaceae</taxon>
        <taxon>Arachnia</taxon>
    </lineage>
</organism>
<evidence type="ECO:0000313" key="3">
    <source>
        <dbReference type="Proteomes" id="UP000280819"/>
    </source>
</evidence>
<sequence length="136" mass="14846">MTAASSSVHQRDDGSGSDGVEVTAVTDSMSYQMFRRVHLAQRAGSTPSADRAAPSQGVVVSRMDQIRTQVGHALEEGHLVFAADEVRIEHEALTRRAWCRTGITTVLEVDRTRRSQSYIGFLDHTDGSVSTTEQAQ</sequence>
<dbReference type="OrthoDB" id="3255737at2"/>
<evidence type="ECO:0000313" key="2">
    <source>
        <dbReference type="EMBL" id="RRD07013.1"/>
    </source>
</evidence>
<dbReference type="AlphaFoldDB" id="A0A3P1TEP7"/>
<comment type="caution">
    <text evidence="2">The sequence shown here is derived from an EMBL/GenBank/DDBJ whole genome shotgun (WGS) entry which is preliminary data.</text>
</comment>
<dbReference type="EMBL" id="RQZG01000001">
    <property type="protein sequence ID" value="RRD07013.1"/>
    <property type="molecule type" value="Genomic_DNA"/>
</dbReference>